<dbReference type="PRINTS" id="PR00412">
    <property type="entry name" value="EPOXHYDRLASE"/>
</dbReference>
<dbReference type="InterPro" id="IPR029058">
    <property type="entry name" value="AB_hydrolase_fold"/>
</dbReference>
<dbReference type="Proteomes" id="UP001056035">
    <property type="component" value="Chromosome"/>
</dbReference>
<sequence length="285" mass="31134">MSGIEAWWSAGERVLVELRGVERAIFARRLGEGHPMTLLHGFPSCSYDWAGIAGRLAERHSLLLPDLLGFGASEKPVEHEYSIDEQADLVEALWLREGVTATTLVAHDYSVTVVQELLARQAAGTSAVELTAVHLLNGGLYPRLHRPEPVQTALLDPVQGPAISAGMTAEAMAAALRPTFAPGFDHAEADADIWHAAARGGVVLHKLIRYMVDRREHERRWVDALETTAVPLSFVWGQLDPISGRHIGEEIRERIPSAPFAALEDVGHWPQLEAPERVVAAVLGD</sequence>
<feature type="domain" description="AB hydrolase-1" evidence="1">
    <location>
        <begin position="38"/>
        <end position="281"/>
    </location>
</feature>
<protein>
    <submittedName>
        <fullName evidence="2">Alpha/beta hydrolase</fullName>
    </submittedName>
</protein>
<organism evidence="2 3">
    <name type="scientific">Paraconexibacter antarcticus</name>
    <dbReference type="NCBI Taxonomy" id="2949664"/>
    <lineage>
        <taxon>Bacteria</taxon>
        <taxon>Bacillati</taxon>
        <taxon>Actinomycetota</taxon>
        <taxon>Thermoleophilia</taxon>
        <taxon>Solirubrobacterales</taxon>
        <taxon>Paraconexibacteraceae</taxon>
        <taxon>Paraconexibacter</taxon>
    </lineage>
</organism>
<keyword evidence="2" id="KW-0378">Hydrolase</keyword>
<name>A0ABY5DQC6_9ACTN</name>
<gene>
    <name evidence="2" type="ORF">NBH00_15610</name>
</gene>
<dbReference type="InterPro" id="IPR000639">
    <property type="entry name" value="Epox_hydrolase-like"/>
</dbReference>
<dbReference type="InterPro" id="IPR050266">
    <property type="entry name" value="AB_hydrolase_sf"/>
</dbReference>
<proteinExistence type="predicted"/>
<dbReference type="EMBL" id="CP098502">
    <property type="protein sequence ID" value="UTI62784.1"/>
    <property type="molecule type" value="Genomic_DNA"/>
</dbReference>
<evidence type="ECO:0000313" key="2">
    <source>
        <dbReference type="EMBL" id="UTI62784.1"/>
    </source>
</evidence>
<dbReference type="GO" id="GO:0016787">
    <property type="term" value="F:hydrolase activity"/>
    <property type="evidence" value="ECO:0007669"/>
    <property type="project" value="UniProtKB-KW"/>
</dbReference>
<dbReference type="Pfam" id="PF12697">
    <property type="entry name" value="Abhydrolase_6"/>
    <property type="match status" value="1"/>
</dbReference>
<keyword evidence="3" id="KW-1185">Reference proteome</keyword>
<dbReference type="RefSeq" id="WP_254569519.1">
    <property type="nucleotide sequence ID" value="NZ_CP098502.1"/>
</dbReference>
<dbReference type="PANTHER" id="PTHR43798">
    <property type="entry name" value="MONOACYLGLYCEROL LIPASE"/>
    <property type="match status" value="1"/>
</dbReference>
<dbReference type="SUPFAM" id="SSF53474">
    <property type="entry name" value="alpha/beta-Hydrolases"/>
    <property type="match status" value="1"/>
</dbReference>
<dbReference type="Gene3D" id="3.40.50.1820">
    <property type="entry name" value="alpha/beta hydrolase"/>
    <property type="match status" value="1"/>
</dbReference>
<evidence type="ECO:0000313" key="3">
    <source>
        <dbReference type="Proteomes" id="UP001056035"/>
    </source>
</evidence>
<evidence type="ECO:0000259" key="1">
    <source>
        <dbReference type="Pfam" id="PF12697"/>
    </source>
</evidence>
<reference evidence="2 3" key="1">
    <citation type="submission" date="2022-06" db="EMBL/GenBank/DDBJ databases">
        <title>Paraconexibacter antarcticus.</title>
        <authorList>
            <person name="Kim C.S."/>
        </authorList>
    </citation>
    <scope>NUCLEOTIDE SEQUENCE [LARGE SCALE GENOMIC DNA]</scope>
    <source>
        <strain evidence="2 3">02-257</strain>
    </source>
</reference>
<dbReference type="PANTHER" id="PTHR43798:SF33">
    <property type="entry name" value="HYDROLASE, PUTATIVE (AFU_ORTHOLOGUE AFUA_2G14860)-RELATED"/>
    <property type="match status" value="1"/>
</dbReference>
<accession>A0ABY5DQC6</accession>
<dbReference type="InterPro" id="IPR000073">
    <property type="entry name" value="AB_hydrolase_1"/>
</dbReference>